<dbReference type="CDD" id="cd00190">
    <property type="entry name" value="Tryp_SPc"/>
    <property type="match status" value="1"/>
</dbReference>
<dbReference type="SMART" id="SM00020">
    <property type="entry name" value="Tryp_SPc"/>
    <property type="match status" value="1"/>
</dbReference>
<keyword evidence="4" id="KW-0732">Signal</keyword>
<keyword evidence="3" id="KW-0378">Hydrolase</keyword>
<evidence type="ECO:0000313" key="6">
    <source>
        <dbReference type="EMBL" id="ANJ42865.1"/>
    </source>
</evidence>
<protein>
    <submittedName>
        <fullName evidence="6">Hemolymph proteinase 6</fullName>
    </submittedName>
</protein>
<dbReference type="InterPro" id="IPR033116">
    <property type="entry name" value="TRYPSIN_SER"/>
</dbReference>
<keyword evidence="3" id="KW-0720">Serine protease</keyword>
<accession>A0A191XQK8</accession>
<evidence type="ECO:0000256" key="2">
    <source>
        <dbReference type="ARBA" id="ARBA00024195"/>
    </source>
</evidence>
<sequence length="357" mass="39674">MWLKTFIIFNLISHSIIAEDVGEICRPNNDIPEGICKLISECPEAISQIRENRLHSFERCGFNYREEIVCCPDTGSGTNDRFGQTETPTITKRIHERECEKIKEDSIGKVGLYIINGEEAQEGEFPYMVALGYDRGNEYEFDCGGSLISKNFVLSAAHCVVTLEDTPPSIVRAGVINIGGNTWNGETDYRIVEIIMPPNRTSGEKYHDLVLLKLDRDIKITDNLYPLCIETGDLAPRAPLTITGWGKISTDRSIRSNILLKANLIPLPVHECRKFYPIRKNLPRGISDEQICAADPEGLRDTCQGDSGGPLALASGDNLYRLVGVTSFGRGCGATIPGVYTRIASYIDWIESVVWPN</sequence>
<dbReference type="PRINTS" id="PR00722">
    <property type="entry name" value="CHYMOTRYPSIN"/>
</dbReference>
<dbReference type="PROSITE" id="PS00135">
    <property type="entry name" value="TRYPSIN_SER"/>
    <property type="match status" value="1"/>
</dbReference>
<dbReference type="SMR" id="A0A191XQK8"/>
<dbReference type="Pfam" id="PF00089">
    <property type="entry name" value="Trypsin"/>
    <property type="match status" value="1"/>
</dbReference>
<dbReference type="PANTHER" id="PTHR24252:SF7">
    <property type="entry name" value="HYALIN"/>
    <property type="match status" value="1"/>
</dbReference>
<dbReference type="InterPro" id="IPR001254">
    <property type="entry name" value="Trypsin_dom"/>
</dbReference>
<dbReference type="InterPro" id="IPR018114">
    <property type="entry name" value="TRYPSIN_HIS"/>
</dbReference>
<keyword evidence="1" id="KW-1015">Disulfide bond</keyword>
<dbReference type="PROSITE" id="PS00134">
    <property type="entry name" value="TRYPSIN_HIS"/>
    <property type="match status" value="1"/>
</dbReference>
<organism evidence="6">
    <name type="scientific">Antheraea pernyi</name>
    <name type="common">Chinese oak silk moth</name>
    <name type="synonym">Bombyx pernyi</name>
    <dbReference type="NCBI Taxonomy" id="7119"/>
    <lineage>
        <taxon>Eukaryota</taxon>
        <taxon>Metazoa</taxon>
        <taxon>Ecdysozoa</taxon>
        <taxon>Arthropoda</taxon>
        <taxon>Hexapoda</taxon>
        <taxon>Insecta</taxon>
        <taxon>Pterygota</taxon>
        <taxon>Neoptera</taxon>
        <taxon>Endopterygota</taxon>
        <taxon>Lepidoptera</taxon>
        <taxon>Glossata</taxon>
        <taxon>Ditrysia</taxon>
        <taxon>Bombycoidea</taxon>
        <taxon>Saturniidae</taxon>
        <taxon>Saturniinae</taxon>
        <taxon>Saturniini</taxon>
        <taxon>Antheraea</taxon>
    </lineage>
</organism>
<evidence type="ECO:0000256" key="1">
    <source>
        <dbReference type="ARBA" id="ARBA00023157"/>
    </source>
</evidence>
<evidence type="ECO:0000256" key="3">
    <source>
        <dbReference type="RuleBase" id="RU363034"/>
    </source>
</evidence>
<comment type="similarity">
    <text evidence="2">Belongs to the peptidase S1 family. CLIP subfamily.</text>
</comment>
<dbReference type="PROSITE" id="PS50240">
    <property type="entry name" value="TRYPSIN_DOM"/>
    <property type="match status" value="1"/>
</dbReference>
<dbReference type="FunFam" id="2.40.10.10:FF:000002">
    <property type="entry name" value="Transmembrane protease serine"/>
    <property type="match status" value="1"/>
</dbReference>
<feature type="chain" id="PRO_5008249554" evidence="4">
    <location>
        <begin position="19"/>
        <end position="357"/>
    </location>
</feature>
<dbReference type="GO" id="GO:0004252">
    <property type="term" value="F:serine-type endopeptidase activity"/>
    <property type="evidence" value="ECO:0007669"/>
    <property type="project" value="InterPro"/>
</dbReference>
<reference evidence="6" key="1">
    <citation type="submission" date="2015-12" db="EMBL/GenBank/DDBJ databases">
        <title>Hemolymph proteinase 6 from Antheraea pernyi stimulates prophenoloxidase activation and expression of antimicrobial peptides.</title>
        <authorList>
            <person name="Wang L."/>
            <person name="Yang L."/>
            <person name="Qian C."/>
            <person name="Zhu B."/>
            <person name="Wei G."/>
            <person name="Liu C."/>
        </authorList>
    </citation>
    <scope>NUCLEOTIDE SEQUENCE</scope>
</reference>
<dbReference type="InterPro" id="IPR009003">
    <property type="entry name" value="Peptidase_S1_PA"/>
</dbReference>
<dbReference type="InterPro" id="IPR043504">
    <property type="entry name" value="Peptidase_S1_PA_chymotrypsin"/>
</dbReference>
<feature type="domain" description="Peptidase S1" evidence="5">
    <location>
        <begin position="114"/>
        <end position="355"/>
    </location>
</feature>
<keyword evidence="3" id="KW-0645">Protease</keyword>
<dbReference type="SUPFAM" id="SSF50494">
    <property type="entry name" value="Trypsin-like serine proteases"/>
    <property type="match status" value="1"/>
</dbReference>
<dbReference type="AlphaFoldDB" id="A0A191XQK8"/>
<evidence type="ECO:0000256" key="4">
    <source>
        <dbReference type="SAM" id="SignalP"/>
    </source>
</evidence>
<dbReference type="GO" id="GO:0006508">
    <property type="term" value="P:proteolysis"/>
    <property type="evidence" value="ECO:0007669"/>
    <property type="project" value="UniProtKB-KW"/>
</dbReference>
<feature type="signal peptide" evidence="4">
    <location>
        <begin position="1"/>
        <end position="18"/>
    </location>
</feature>
<dbReference type="EMBL" id="KU360127">
    <property type="protein sequence ID" value="ANJ42865.1"/>
    <property type="molecule type" value="mRNA"/>
</dbReference>
<dbReference type="InterPro" id="IPR001314">
    <property type="entry name" value="Peptidase_S1A"/>
</dbReference>
<dbReference type="Gene3D" id="2.40.10.10">
    <property type="entry name" value="Trypsin-like serine proteases"/>
    <property type="match status" value="1"/>
</dbReference>
<proteinExistence type="evidence at transcript level"/>
<name>A0A191XQK8_ANTPE</name>
<evidence type="ECO:0000259" key="5">
    <source>
        <dbReference type="PROSITE" id="PS50240"/>
    </source>
</evidence>
<dbReference type="PANTHER" id="PTHR24252">
    <property type="entry name" value="ACROSIN-RELATED"/>
    <property type="match status" value="1"/>
</dbReference>